<sequence>MEVEESVIVSPSTIADYSTPRGPSYSQLSHSHRASVGAFERLSSQNSRLSGRHSCRSSVRDEAQTSDELRRKQRVVRFMQIERERAARSILERSEHNDWLRLRSLERSEVVKYMSDEQIVELLQREVQDLQRERLETERTIQRGVEDAASRRGLRLSKGLGDNSDIKLSARTHVSSIAESTPSRVEVENSTPDKGGTKAEERPQPTLTTVSSEECDKKLTGTAPNTEVRVRGTDVAAELSEKNVATICGATPEANEASMVKSQSPLPVDTRRLSESSTPAPKKKRPDPLSEVMAKLQRAQGDIAALREEVRTVRQAQHEAETKCRIEAERAEKEARAKRMFARHADTHKANVEELQKRITSLEEALSTTKHNEKVKISEMKQALESASERTKALEEENGELKKLYEELREEQRNHPVDLDASDARGSHEPQVLNYEGVPRAVTASHSKPQSEEEEEGENGADASLLIKYHNLTDEFTRLQNDYEKQKLEMHRVNDENQDLRSRLQNTAPANSKRGSIAERRTQLPEPSNDKKEAEQLRKDVRRHKADADELRKELQTLREASANEITGLKEWCERLKVKSKRQTEELKRYIAQHKATTASKERDATEMVDKGVTVNMESETAAATAATVEQLQCEISSLRARLSESVRNEQAAATLVRTLKQEKLTLAQREREEEDALRKVVILTEAIKEREGAEAKARESLSAAESELRAAEAQLAATQKRATELEAELTLQREKWQAAAVAQKNNDRSAELSKAVSDITAECEQLREQILAMQQELEREKVKSANVQKEAEERDARSQTEIGELRRDNELLRRSVQQKVKSGGCC</sequence>
<feature type="region of interest" description="Disordered" evidence="2">
    <location>
        <begin position="494"/>
        <end position="545"/>
    </location>
</feature>
<proteinExistence type="predicted"/>
<dbReference type="EMBL" id="HE575321">
    <property type="protein sequence ID" value="CCC92467.1"/>
    <property type="molecule type" value="Genomic_DNA"/>
</dbReference>
<feature type="compositionally biased region" description="Polar residues" evidence="2">
    <location>
        <begin position="503"/>
        <end position="514"/>
    </location>
</feature>
<protein>
    <submittedName>
        <fullName evidence="3">Uncharacterized protein TCIL3000_8_6940</fullName>
    </submittedName>
</protein>
<organism evidence="3">
    <name type="scientific">Trypanosoma congolense (strain IL3000)</name>
    <dbReference type="NCBI Taxonomy" id="1068625"/>
    <lineage>
        <taxon>Eukaryota</taxon>
        <taxon>Discoba</taxon>
        <taxon>Euglenozoa</taxon>
        <taxon>Kinetoplastea</taxon>
        <taxon>Metakinetoplastina</taxon>
        <taxon>Trypanosomatida</taxon>
        <taxon>Trypanosomatidae</taxon>
        <taxon>Trypanosoma</taxon>
        <taxon>Nannomonas</taxon>
    </lineage>
</organism>
<feature type="coiled-coil region" evidence="1">
    <location>
        <begin position="113"/>
        <end position="140"/>
    </location>
</feature>
<evidence type="ECO:0000256" key="1">
    <source>
        <dbReference type="SAM" id="Coils"/>
    </source>
</evidence>
<feature type="region of interest" description="Disordered" evidence="2">
    <location>
        <begin position="173"/>
        <end position="231"/>
    </location>
</feature>
<name>G0USV4_TRYCI</name>
<feature type="region of interest" description="Disordered" evidence="2">
    <location>
        <begin position="782"/>
        <end position="809"/>
    </location>
</feature>
<dbReference type="VEuPathDB" id="TriTrypDB:TcIL3000_8_6940"/>
<evidence type="ECO:0000256" key="2">
    <source>
        <dbReference type="SAM" id="MobiDB-lite"/>
    </source>
</evidence>
<feature type="region of interest" description="Disordered" evidence="2">
    <location>
        <begin position="432"/>
        <end position="461"/>
    </location>
</feature>
<feature type="compositionally biased region" description="Basic and acidic residues" evidence="2">
    <location>
        <begin position="516"/>
        <end position="539"/>
    </location>
</feature>
<accession>G0USV4</accession>
<evidence type="ECO:0000313" key="3">
    <source>
        <dbReference type="EMBL" id="CCC92467.1"/>
    </source>
</evidence>
<dbReference type="InterPro" id="IPR031139">
    <property type="entry name" value="RPGRIP1_fam"/>
</dbReference>
<feature type="region of interest" description="Disordered" evidence="2">
    <location>
        <begin position="1"/>
        <end position="66"/>
    </location>
</feature>
<feature type="region of interest" description="Disordered" evidence="2">
    <location>
        <begin position="250"/>
        <end position="290"/>
    </location>
</feature>
<reference evidence="3" key="1">
    <citation type="journal article" date="2012" name="Proc. Natl. Acad. Sci. U.S.A.">
        <title>Antigenic diversity is generated by distinct evolutionary mechanisms in African trypanosome species.</title>
        <authorList>
            <person name="Jackson A.P."/>
            <person name="Berry A."/>
            <person name="Aslett M."/>
            <person name="Allison H.C."/>
            <person name="Burton P."/>
            <person name="Vavrova-Anderson J."/>
            <person name="Brown R."/>
            <person name="Browne H."/>
            <person name="Corton N."/>
            <person name="Hauser H."/>
            <person name="Gamble J."/>
            <person name="Gilderthorp R."/>
            <person name="Marcello L."/>
            <person name="McQuillan J."/>
            <person name="Otto T.D."/>
            <person name="Quail M.A."/>
            <person name="Sanders M.J."/>
            <person name="van Tonder A."/>
            <person name="Ginger M.L."/>
            <person name="Field M.C."/>
            <person name="Barry J.D."/>
            <person name="Hertz-Fowler C."/>
            <person name="Berriman M."/>
        </authorList>
    </citation>
    <scope>NUCLEOTIDE SEQUENCE</scope>
    <source>
        <strain evidence="3">IL3000</strain>
    </source>
</reference>
<dbReference type="AlphaFoldDB" id="G0USV4"/>
<feature type="compositionally biased region" description="Polar residues" evidence="2">
    <location>
        <begin position="173"/>
        <end position="192"/>
    </location>
</feature>
<keyword evidence="1" id="KW-0175">Coiled coil</keyword>
<dbReference type="PANTHER" id="PTHR14240">
    <property type="entry name" value="RETINITIS PIGMENTOSA GTPASE REGULATOR-INTERACTING PROTEIN"/>
    <property type="match status" value="1"/>
</dbReference>
<gene>
    <name evidence="3" type="ORF">TCIL3000_8_6940</name>
</gene>